<evidence type="ECO:0000259" key="1">
    <source>
        <dbReference type="Pfam" id="PF04195"/>
    </source>
</evidence>
<evidence type="ECO:0000313" key="2">
    <source>
        <dbReference type="EMBL" id="PON76681.1"/>
    </source>
</evidence>
<dbReference type="OrthoDB" id="1750920at2759"/>
<feature type="non-terminal residue" evidence="2">
    <location>
        <position position="1"/>
    </location>
</feature>
<dbReference type="EMBL" id="JXTB01000017">
    <property type="protein sequence ID" value="PON76681.1"/>
    <property type="molecule type" value="Genomic_DNA"/>
</dbReference>
<name>A0A2P5DTQ7_PARAD</name>
<comment type="caution">
    <text evidence="2">The sequence shown here is derived from an EMBL/GenBank/DDBJ whole genome shotgun (WGS) entry which is preliminary data.</text>
</comment>
<dbReference type="InterPro" id="IPR007321">
    <property type="entry name" value="Transposase_28"/>
</dbReference>
<protein>
    <recommendedName>
        <fullName evidence="1">Transposase (putative) gypsy type domain-containing protein</fullName>
    </recommendedName>
</protein>
<accession>A0A2P5DTQ7</accession>
<dbReference type="Pfam" id="PF04195">
    <property type="entry name" value="Transposase_28"/>
    <property type="match status" value="1"/>
</dbReference>
<organism evidence="2 3">
    <name type="scientific">Parasponia andersonii</name>
    <name type="common">Sponia andersonii</name>
    <dbReference type="NCBI Taxonomy" id="3476"/>
    <lineage>
        <taxon>Eukaryota</taxon>
        <taxon>Viridiplantae</taxon>
        <taxon>Streptophyta</taxon>
        <taxon>Embryophyta</taxon>
        <taxon>Tracheophyta</taxon>
        <taxon>Spermatophyta</taxon>
        <taxon>Magnoliopsida</taxon>
        <taxon>eudicotyledons</taxon>
        <taxon>Gunneridae</taxon>
        <taxon>Pentapetalae</taxon>
        <taxon>rosids</taxon>
        <taxon>fabids</taxon>
        <taxon>Rosales</taxon>
        <taxon>Cannabaceae</taxon>
        <taxon>Parasponia</taxon>
    </lineage>
</organism>
<gene>
    <name evidence="2" type="ORF">PanWU01x14_033670</name>
</gene>
<dbReference type="Proteomes" id="UP000237105">
    <property type="component" value="Unassembled WGS sequence"/>
</dbReference>
<evidence type="ECO:0000313" key="3">
    <source>
        <dbReference type="Proteomes" id="UP000237105"/>
    </source>
</evidence>
<keyword evidence="3" id="KW-1185">Reference proteome</keyword>
<feature type="domain" description="Transposase (putative) gypsy type" evidence="1">
    <location>
        <begin position="34"/>
        <end position="100"/>
    </location>
</feature>
<dbReference type="AlphaFoldDB" id="A0A2P5DTQ7"/>
<reference evidence="3" key="1">
    <citation type="submission" date="2016-06" db="EMBL/GenBank/DDBJ databases">
        <title>Parallel loss of symbiosis genes in relatives of nitrogen-fixing non-legume Parasponia.</title>
        <authorList>
            <person name="Van Velzen R."/>
            <person name="Holmer R."/>
            <person name="Bu F."/>
            <person name="Rutten L."/>
            <person name="Van Zeijl A."/>
            <person name="Liu W."/>
            <person name="Santuari L."/>
            <person name="Cao Q."/>
            <person name="Sharma T."/>
            <person name="Shen D."/>
            <person name="Roswanjaya Y."/>
            <person name="Wardhani T."/>
            <person name="Kalhor M.S."/>
            <person name="Jansen J."/>
            <person name="Van den Hoogen J."/>
            <person name="Gungor B."/>
            <person name="Hartog M."/>
            <person name="Hontelez J."/>
            <person name="Verver J."/>
            <person name="Yang W.-C."/>
            <person name="Schijlen E."/>
            <person name="Repin R."/>
            <person name="Schilthuizen M."/>
            <person name="Schranz E."/>
            <person name="Heidstra R."/>
            <person name="Miyata K."/>
            <person name="Fedorova E."/>
            <person name="Kohlen W."/>
            <person name="Bisseling T."/>
            <person name="Smit S."/>
            <person name="Geurts R."/>
        </authorList>
    </citation>
    <scope>NUCLEOTIDE SEQUENCE [LARGE SCALE GENOMIC DNA]</scope>
    <source>
        <strain evidence="3">cv. WU1-14</strain>
    </source>
</reference>
<sequence length="116" mass="13498">NSAKSQAAIRSPYLFAYLWNLTDHTLHHMDSLLFKAVLKCGVHLPLHPYIKSIIDYYGVVPFQLTPNTYRYMVGLYILYHKLGLETTPSPEEFAWFYQVKSNPSDLGFFYASKWSN</sequence>
<proteinExistence type="predicted"/>